<dbReference type="GO" id="GO:0015833">
    <property type="term" value="P:peptide transport"/>
    <property type="evidence" value="ECO:0007669"/>
    <property type="project" value="TreeGrafter"/>
</dbReference>
<evidence type="ECO:0000259" key="1">
    <source>
        <dbReference type="Pfam" id="PF00496"/>
    </source>
</evidence>
<dbReference type="GO" id="GO:0043190">
    <property type="term" value="C:ATP-binding cassette (ABC) transporter complex"/>
    <property type="evidence" value="ECO:0007669"/>
    <property type="project" value="InterPro"/>
</dbReference>
<dbReference type="Gene3D" id="3.10.105.10">
    <property type="entry name" value="Dipeptide-binding Protein, Domain 3"/>
    <property type="match status" value="1"/>
</dbReference>
<reference evidence="2 3" key="1">
    <citation type="submission" date="2019-07" db="EMBL/GenBank/DDBJ databases">
        <title>Complete Genome Sequence of Leptotrichia goodfellowii Strain JCM 16774.</title>
        <authorList>
            <person name="Watanabe S."/>
            <person name="Cui L."/>
        </authorList>
    </citation>
    <scope>NUCLEOTIDE SEQUENCE [LARGE SCALE GENOMIC DNA]</scope>
    <source>
        <strain evidence="2 3">JCM16774</strain>
    </source>
</reference>
<dbReference type="PANTHER" id="PTHR30290">
    <property type="entry name" value="PERIPLASMIC BINDING COMPONENT OF ABC TRANSPORTER"/>
    <property type="match status" value="1"/>
</dbReference>
<evidence type="ECO:0000313" key="2">
    <source>
        <dbReference type="EMBL" id="BBM36876.1"/>
    </source>
</evidence>
<gene>
    <name evidence="2" type="ORF">JCM16774_1822</name>
</gene>
<dbReference type="STRING" id="714315.GCA_000516535_01829"/>
<dbReference type="OrthoDB" id="9772924at2"/>
<dbReference type="SUPFAM" id="SSF53850">
    <property type="entry name" value="Periplasmic binding protein-like II"/>
    <property type="match status" value="1"/>
</dbReference>
<organism evidence="2 3">
    <name type="scientific">Pseudoleptotrichia goodfellowii</name>
    <dbReference type="NCBI Taxonomy" id="157692"/>
    <lineage>
        <taxon>Bacteria</taxon>
        <taxon>Fusobacteriati</taxon>
        <taxon>Fusobacteriota</taxon>
        <taxon>Fusobacteriia</taxon>
        <taxon>Fusobacteriales</taxon>
        <taxon>Leptotrichiaceae</taxon>
        <taxon>Pseudoleptotrichia</taxon>
    </lineage>
</organism>
<dbReference type="RefSeq" id="WP_051411780.1">
    <property type="nucleotide sequence ID" value="NZ_AP019822.1"/>
</dbReference>
<dbReference type="PIRSF" id="PIRSF002741">
    <property type="entry name" value="MppA"/>
    <property type="match status" value="1"/>
</dbReference>
<dbReference type="PANTHER" id="PTHR30290:SF81">
    <property type="entry name" value="OLIGOPEPTIDE-BINDING PROTEIN OPPA"/>
    <property type="match status" value="1"/>
</dbReference>
<dbReference type="Pfam" id="PF00496">
    <property type="entry name" value="SBP_bac_5"/>
    <property type="match status" value="1"/>
</dbReference>
<dbReference type="KEGG" id="lgo:JCM16774_1822"/>
<dbReference type="Gene3D" id="3.40.190.10">
    <property type="entry name" value="Periplasmic binding protein-like II"/>
    <property type="match status" value="1"/>
</dbReference>
<dbReference type="Proteomes" id="UP000321606">
    <property type="component" value="Chromosome"/>
</dbReference>
<dbReference type="EMBL" id="AP019822">
    <property type="protein sequence ID" value="BBM36876.1"/>
    <property type="molecule type" value="Genomic_DNA"/>
</dbReference>
<dbReference type="GO" id="GO:1904680">
    <property type="term" value="F:peptide transmembrane transporter activity"/>
    <property type="evidence" value="ECO:0007669"/>
    <property type="project" value="TreeGrafter"/>
</dbReference>
<sequence>MKKENYSGANAPSLKLKMNKILLMMMAVLLVFISCSKGKDEGDKKGASEPKTVKTVNVGQGYVVSGLDPGDGGTGWALTSHGISENLYFVNKKGELDTRLVESISQKSDNEWEVKLKNDILFSDGTKVDAKAVSEGLNRTNEKNAIARGTAGALKFSPVDEFTVNIKSEKPTKIMKAVLAEWTNVIYKVNDKGEFIFTGPFAVESLTPNTEVKLVPNKYFPDAEKRPNVTVKEFKDPNALKLAFESNELDIAVSIPSEFAESLQKSGHILKPMEVGYQYFAFVNMTNKALSDVKVREALDLAINRDELIASLHGGKKPTGFFAGYFPFAGKADVSSDVNKAASLLDEAGWKLNAQGIREKDGKPLSLTLVTYPQRPDLVTLMQVMSSQLKKMGIDAKTEISENIGEVGASKKFDIMLYAQHTASTGVPTFSLNQFFRPKASNNYTGYASKEFEDVMKKLDATGDQQEMIKLAVEAQNILKKDRPVLFLVDPIWYVGLSDKVKDYEVWGADYYIVRADLTVK</sequence>
<feature type="domain" description="Solute-binding protein family 5" evidence="1">
    <location>
        <begin position="99"/>
        <end position="442"/>
    </location>
</feature>
<accession>A0A510JCR0</accession>
<dbReference type="InterPro" id="IPR039424">
    <property type="entry name" value="SBP_5"/>
</dbReference>
<dbReference type="InterPro" id="IPR000914">
    <property type="entry name" value="SBP_5_dom"/>
</dbReference>
<proteinExistence type="predicted"/>
<dbReference type="InterPro" id="IPR030678">
    <property type="entry name" value="Peptide/Ni-bd"/>
</dbReference>
<protein>
    <submittedName>
        <fullName evidence="2">ABC-type dipeptide transport system, periplasmic component</fullName>
    </submittedName>
</protein>
<dbReference type="GO" id="GO:0042597">
    <property type="term" value="C:periplasmic space"/>
    <property type="evidence" value="ECO:0007669"/>
    <property type="project" value="UniProtKB-ARBA"/>
</dbReference>
<name>A0A510JCR0_9FUSO</name>
<dbReference type="AlphaFoldDB" id="A0A510JCR0"/>
<evidence type="ECO:0000313" key="3">
    <source>
        <dbReference type="Proteomes" id="UP000321606"/>
    </source>
</evidence>
<dbReference type="PROSITE" id="PS51257">
    <property type="entry name" value="PROKAR_LIPOPROTEIN"/>
    <property type="match status" value="1"/>
</dbReference>